<dbReference type="GO" id="GO:0003697">
    <property type="term" value="F:single-stranded DNA binding"/>
    <property type="evidence" value="ECO:0007669"/>
    <property type="project" value="TreeGrafter"/>
</dbReference>
<dbReference type="GO" id="GO:0006272">
    <property type="term" value="P:leading strand elongation"/>
    <property type="evidence" value="ECO:0007669"/>
    <property type="project" value="TreeGrafter"/>
</dbReference>
<dbReference type="GO" id="GO:0000166">
    <property type="term" value="F:nucleotide binding"/>
    <property type="evidence" value="ECO:0007669"/>
    <property type="project" value="InterPro"/>
</dbReference>
<feature type="domain" description="DNA-directed DNA polymerase family B multifunctional" evidence="14">
    <location>
        <begin position="714"/>
        <end position="1191"/>
    </location>
</feature>
<dbReference type="Gene3D" id="3.30.70.2820">
    <property type="match status" value="1"/>
</dbReference>
<dbReference type="CDD" id="cd05532">
    <property type="entry name" value="POLBc_alpha"/>
    <property type="match status" value="1"/>
</dbReference>
<evidence type="ECO:0000256" key="13">
    <source>
        <dbReference type="SAM" id="MobiDB-lite"/>
    </source>
</evidence>
<dbReference type="InterPro" id="IPR045846">
    <property type="entry name" value="POLBc_alpha"/>
</dbReference>
<feature type="region of interest" description="Disordered" evidence="13">
    <location>
        <begin position="228"/>
        <end position="261"/>
    </location>
</feature>
<dbReference type="SUPFAM" id="SSF56672">
    <property type="entry name" value="DNA/RNA polymerases"/>
    <property type="match status" value="1"/>
</dbReference>
<evidence type="ECO:0000256" key="11">
    <source>
        <dbReference type="ARBA" id="ARBA00023242"/>
    </source>
</evidence>
<dbReference type="GO" id="GO:1902975">
    <property type="term" value="P:mitotic DNA replication initiation"/>
    <property type="evidence" value="ECO:0007669"/>
    <property type="project" value="InterPro"/>
</dbReference>
<dbReference type="Pfam" id="PF08996">
    <property type="entry name" value="zf-DNA_Pol"/>
    <property type="match status" value="1"/>
</dbReference>
<dbReference type="InterPro" id="IPR043502">
    <property type="entry name" value="DNA/RNA_pol_sf"/>
</dbReference>
<accession>A0A914GY31</accession>
<keyword evidence="8" id="KW-0862">Zinc</keyword>
<dbReference type="InterPro" id="IPR006134">
    <property type="entry name" value="DNA-dir_DNA_pol_B_multi_dom"/>
</dbReference>
<reference evidence="18" key="1">
    <citation type="submission" date="2022-11" db="UniProtKB">
        <authorList>
            <consortium name="WormBaseParasite"/>
        </authorList>
    </citation>
    <scope>IDENTIFICATION</scope>
</reference>
<feature type="domain" description="DNA-directed DNA polymerase family B exonuclease" evidence="15">
    <location>
        <begin position="401"/>
        <end position="644"/>
    </location>
</feature>
<evidence type="ECO:0000313" key="17">
    <source>
        <dbReference type="Proteomes" id="UP000887572"/>
    </source>
</evidence>
<dbReference type="GO" id="GO:0003688">
    <property type="term" value="F:DNA replication origin binding"/>
    <property type="evidence" value="ECO:0007669"/>
    <property type="project" value="TreeGrafter"/>
</dbReference>
<evidence type="ECO:0000313" key="18">
    <source>
        <dbReference type="WBParaSite" id="Gr19_v10_g12399.t1"/>
    </source>
</evidence>
<keyword evidence="11" id="KW-0539">Nucleus</keyword>
<dbReference type="GO" id="GO:0003682">
    <property type="term" value="F:chromatin binding"/>
    <property type="evidence" value="ECO:0007669"/>
    <property type="project" value="TreeGrafter"/>
</dbReference>
<dbReference type="InterPro" id="IPR015088">
    <property type="entry name" value="Znf_DNA-dir_DNA_pol_B_alpha"/>
</dbReference>
<dbReference type="Proteomes" id="UP000887572">
    <property type="component" value="Unplaced"/>
</dbReference>
<dbReference type="InterPro" id="IPR042087">
    <property type="entry name" value="DNA_pol_B_thumb"/>
</dbReference>
<dbReference type="Gene3D" id="1.10.132.60">
    <property type="entry name" value="DNA polymerase family B, C-terminal domain"/>
    <property type="match status" value="1"/>
</dbReference>
<comment type="similarity">
    <text evidence="2 12">Belongs to the DNA polymerase type-B family.</text>
</comment>
<evidence type="ECO:0000256" key="7">
    <source>
        <dbReference type="ARBA" id="ARBA00022771"/>
    </source>
</evidence>
<dbReference type="GO" id="GO:0005658">
    <property type="term" value="C:alpha DNA polymerase:primase complex"/>
    <property type="evidence" value="ECO:0007669"/>
    <property type="project" value="UniProtKB-ARBA"/>
</dbReference>
<dbReference type="Gene3D" id="1.10.287.690">
    <property type="entry name" value="Helix hairpin bin"/>
    <property type="match status" value="1"/>
</dbReference>
<sequence>MSEAEDNESVVETRRSRRVNLSNSKTRKQNVLDELKQARSTGRAYRKRVDDLVEDLYMEVDDAEYEAKKREHRSFVENDGADYYDEDDSEDEFYDEERATKKSQGNKKAKPKAGTIKHHFQVTNKRKPQDENCVRVDDDDILKECLADIIGMGAVGADNSFDPFTSALPSSSTSLAALDVQPSTSDELNKFRVPSPIPIEVDDEEPVPVQTSPEKIILPRRTLPQSLPSSPLFHPPLSPPPPPQQKRRNVQMPASESRSVKLARVEPSEMLKFYFLDAYEDIFRQPGKVYLFGRLRKEVAGNFESCCLALKNISRQLFFVQREKSLSLGNPVTKDDLFDEVQRVLRTKFGITKFNSHPELITKKFISADESVPKECQALEVWVNSNAGRISSNLCGEYFSHVMNTTTTALERLMVECEIYGPCWLNVQNAVSADSPVSYCPLEYDVDMDKMKSISMALNCAEPIPPISMISMNVLTALNPETKESQIVMVSLIEHSCNLEKCTNFDAKLMLSRRYCVLAKLKKGLTLPFDLDDQLKAAGISQIVRKVGDEISLLNMFLLKMEEINPDMILGHDLNAQLIILQTAVERHKLKRWDRFGRLKRSINLQRVGHSKSACWELTAGRLCLDSKTAAMELMRSRSYEMEELVVRLLKLRNRVNLSIDQISEPFLETNPTIKLVDLIKWNWNENFFAMKIVEHLNAIALFVQITQIVGGVMSRTLMGGRAERNEYLLLHACFRADFVPPDKHSSVAASKAHKPQKPSKEQKGGAKGQQNVLEVEVAEITEIGREAFSSVGTGVEEQLKKGTTQSKKAQYTGGLVLEPMKGLYETFIVLLDFNSLYPSIIQEFNICFTTVDNAFDDLIETELPTPPGSSRPDGILKTEIRKLVSRRREVKELMNKEKAGSDKYKQYNIRQMGLKLTANSMYGCLGFQYSRFYAKTLAAMITAKGRELLLHTKHLVEKENFSVIYGDTDSIMVNTNSTDFVQAKQIGQRLKQIVNRNYSLLELDIDGIYKRLLLLKKKKYAALAVDPNDEQAITQELKGLDIVRRDWSQLAKEIGEEVVNLILFSVDRDTLVERIRATLAERRADIEAGRVSLDKFEILKQLTRNPSEYKDTKAQPHALVAIRLNESKKFRLRQGDVVNYVICKDGSDSPATQRAYHPSEILGDEKLSVDIQYYLAQQIHPVVSRLCEPIEEIDVCQIAEIIGLDPASYRRKHAEAQMNQVEPAGFSVGRMQEFVECVGFSFECPFCKKFVVLRNGISKNENGQRVFCLAQCFECQRELKEHLGDIQRRLIQSLNAFVKRNLQDPFVCDDVVCSTECVMPSPSQLSADGIVCAKCQGGIMRKKYAYKGLYDQQCFFKTITNLVESLPERELKALNVSSKSWVVEHYAECEKIVDRYLDQNAFNKVDLAQIFSPLIIEGVSMGVISRSHGDGGGEPFEDDELLHPHPLRFLTRYFLVLRRCHFSPPTHLPLRRSMGGCCACLRIILLEDETVDIRINVVEPTTVARDRDGISGMANGAQTHITRLVVPLDQQQQLQPIKAKVD</sequence>
<keyword evidence="10 12" id="KW-0238">DNA-binding</keyword>
<dbReference type="Gene3D" id="3.30.420.10">
    <property type="entry name" value="Ribonuclease H-like superfamily/Ribonuclease H"/>
    <property type="match status" value="1"/>
</dbReference>
<evidence type="ECO:0000256" key="6">
    <source>
        <dbReference type="ARBA" id="ARBA00022723"/>
    </source>
</evidence>
<feature type="domain" description="Zinc finger DNA-directed DNA polymerase family B alpha" evidence="16">
    <location>
        <begin position="1233"/>
        <end position="1412"/>
    </location>
</feature>
<dbReference type="InterPro" id="IPR023211">
    <property type="entry name" value="DNA_pol_palm_dom_sf"/>
</dbReference>
<feature type="region of interest" description="Disordered" evidence="13">
    <location>
        <begin position="1"/>
        <end position="44"/>
    </location>
</feature>
<dbReference type="Pfam" id="PF00136">
    <property type="entry name" value="DNA_pol_B"/>
    <property type="match status" value="1"/>
</dbReference>
<evidence type="ECO:0000256" key="3">
    <source>
        <dbReference type="ARBA" id="ARBA00022679"/>
    </source>
</evidence>
<dbReference type="InterPro" id="IPR006133">
    <property type="entry name" value="DNA-dir_DNA_pol_B_exonuc"/>
</dbReference>
<dbReference type="InterPro" id="IPR006172">
    <property type="entry name" value="DNA-dir_DNA_pol_B"/>
</dbReference>
<evidence type="ECO:0000256" key="4">
    <source>
        <dbReference type="ARBA" id="ARBA00022695"/>
    </source>
</evidence>
<dbReference type="InterPro" id="IPR012337">
    <property type="entry name" value="RNaseH-like_sf"/>
</dbReference>
<evidence type="ECO:0000256" key="10">
    <source>
        <dbReference type="ARBA" id="ARBA00023125"/>
    </source>
</evidence>
<evidence type="ECO:0000256" key="8">
    <source>
        <dbReference type="ARBA" id="ARBA00022833"/>
    </source>
</evidence>
<dbReference type="GO" id="GO:0006273">
    <property type="term" value="P:lagging strand elongation"/>
    <property type="evidence" value="ECO:0007669"/>
    <property type="project" value="TreeGrafter"/>
</dbReference>
<dbReference type="WBParaSite" id="Gr19_v10_g12399.t1">
    <property type="protein sequence ID" value="Gr19_v10_g12399.t1"/>
    <property type="gene ID" value="Gr19_v10_g12399"/>
</dbReference>
<evidence type="ECO:0000256" key="9">
    <source>
        <dbReference type="ARBA" id="ARBA00022932"/>
    </source>
</evidence>
<dbReference type="GO" id="GO:0008270">
    <property type="term" value="F:zinc ion binding"/>
    <property type="evidence" value="ECO:0007669"/>
    <property type="project" value="UniProtKB-KW"/>
</dbReference>
<organism evidence="17 18">
    <name type="scientific">Globodera rostochiensis</name>
    <name type="common">Golden nematode worm</name>
    <name type="synonym">Heterodera rostochiensis</name>
    <dbReference type="NCBI Taxonomy" id="31243"/>
    <lineage>
        <taxon>Eukaryota</taxon>
        <taxon>Metazoa</taxon>
        <taxon>Ecdysozoa</taxon>
        <taxon>Nematoda</taxon>
        <taxon>Chromadorea</taxon>
        <taxon>Rhabditida</taxon>
        <taxon>Tylenchina</taxon>
        <taxon>Tylenchomorpha</taxon>
        <taxon>Tylenchoidea</taxon>
        <taxon>Heteroderidae</taxon>
        <taxon>Heteroderinae</taxon>
        <taxon>Globodera</taxon>
    </lineage>
</organism>
<evidence type="ECO:0000256" key="1">
    <source>
        <dbReference type="ARBA" id="ARBA00004123"/>
    </source>
</evidence>
<evidence type="ECO:0000259" key="15">
    <source>
        <dbReference type="Pfam" id="PF03104"/>
    </source>
</evidence>
<keyword evidence="7" id="KW-0863">Zinc-finger</keyword>
<feature type="compositionally biased region" description="Acidic residues" evidence="13">
    <location>
        <begin position="79"/>
        <end position="95"/>
    </location>
</feature>
<proteinExistence type="inferred from homology"/>
<dbReference type="PANTHER" id="PTHR45861:SF1">
    <property type="entry name" value="DNA POLYMERASE ALPHA CATALYTIC SUBUNIT"/>
    <property type="match status" value="1"/>
</dbReference>
<keyword evidence="5 12" id="KW-0235">DNA replication</keyword>
<name>A0A914GY31_GLORO</name>
<dbReference type="GO" id="GO:0033554">
    <property type="term" value="P:cellular response to stress"/>
    <property type="evidence" value="ECO:0007669"/>
    <property type="project" value="UniProtKB-ARBA"/>
</dbReference>
<dbReference type="EC" id="2.7.7.7" evidence="12"/>
<protein>
    <recommendedName>
        <fullName evidence="12">DNA polymerase</fullName>
        <ecNumber evidence="12">2.7.7.7</ecNumber>
    </recommendedName>
</protein>
<dbReference type="InterPro" id="IPR017964">
    <property type="entry name" value="DNA-dir_DNA_pol_B_CS"/>
</dbReference>
<dbReference type="SMART" id="SM00486">
    <property type="entry name" value="POLBc"/>
    <property type="match status" value="1"/>
</dbReference>
<keyword evidence="9 12" id="KW-0239">DNA-directed DNA polymerase</keyword>
<dbReference type="FunFam" id="1.10.287.690:FF:000003">
    <property type="entry name" value="DNA polymerase"/>
    <property type="match status" value="1"/>
</dbReference>
<dbReference type="PANTHER" id="PTHR45861">
    <property type="entry name" value="DNA POLYMERASE ALPHA CATALYTIC SUBUNIT"/>
    <property type="match status" value="1"/>
</dbReference>
<feature type="region of interest" description="Disordered" evidence="13">
    <location>
        <begin position="77"/>
        <end position="117"/>
    </location>
</feature>
<evidence type="ECO:0000259" key="14">
    <source>
        <dbReference type="Pfam" id="PF00136"/>
    </source>
</evidence>
<feature type="compositionally biased region" description="Basic residues" evidence="13">
    <location>
        <begin position="104"/>
        <end position="117"/>
    </location>
</feature>
<dbReference type="PRINTS" id="PR00106">
    <property type="entry name" value="DNAPOLB"/>
</dbReference>
<comment type="subcellular location">
    <subcellularLocation>
        <location evidence="1">Nucleus</location>
    </subcellularLocation>
</comment>
<dbReference type="Gene3D" id="1.10.3200.20">
    <property type="entry name" value="DNA Polymerase alpha, zinc finger"/>
    <property type="match status" value="1"/>
</dbReference>
<dbReference type="NCBIfam" id="TIGR00592">
    <property type="entry name" value="pol2"/>
    <property type="match status" value="2"/>
</dbReference>
<dbReference type="PROSITE" id="PS00116">
    <property type="entry name" value="DNA_POLYMERASE_B"/>
    <property type="match status" value="1"/>
</dbReference>
<dbReference type="Pfam" id="PF03104">
    <property type="entry name" value="DNA_pol_B_exo1"/>
    <property type="match status" value="1"/>
</dbReference>
<dbReference type="Gene3D" id="3.90.1600.10">
    <property type="entry name" value="Palm domain of DNA polymerase"/>
    <property type="match status" value="1"/>
</dbReference>
<keyword evidence="4 12" id="KW-0548">Nucleotidyltransferase</keyword>
<dbReference type="SUPFAM" id="SSF53098">
    <property type="entry name" value="Ribonuclease H-like"/>
    <property type="match status" value="1"/>
</dbReference>
<keyword evidence="6" id="KW-0479">Metal-binding</keyword>
<comment type="catalytic activity">
    <reaction evidence="12">
        <text>DNA(n) + a 2'-deoxyribonucleoside 5'-triphosphate = DNA(n+1) + diphosphate</text>
        <dbReference type="Rhea" id="RHEA:22508"/>
        <dbReference type="Rhea" id="RHEA-COMP:17339"/>
        <dbReference type="Rhea" id="RHEA-COMP:17340"/>
        <dbReference type="ChEBI" id="CHEBI:33019"/>
        <dbReference type="ChEBI" id="CHEBI:61560"/>
        <dbReference type="ChEBI" id="CHEBI:173112"/>
        <dbReference type="EC" id="2.7.7.7"/>
    </reaction>
</comment>
<dbReference type="InterPro" id="IPR038256">
    <property type="entry name" value="Pol_alpha_znc_sf"/>
</dbReference>
<evidence type="ECO:0000256" key="12">
    <source>
        <dbReference type="RuleBase" id="RU000442"/>
    </source>
</evidence>
<keyword evidence="3 12" id="KW-0808">Transferase</keyword>
<dbReference type="Gene3D" id="2.40.50.730">
    <property type="match status" value="1"/>
</dbReference>
<feature type="compositionally biased region" description="Pro residues" evidence="13">
    <location>
        <begin position="233"/>
        <end position="244"/>
    </location>
</feature>
<evidence type="ECO:0000259" key="16">
    <source>
        <dbReference type="Pfam" id="PF08996"/>
    </source>
</evidence>
<evidence type="ECO:0000256" key="5">
    <source>
        <dbReference type="ARBA" id="ARBA00022705"/>
    </source>
</evidence>
<dbReference type="InterPro" id="IPR036397">
    <property type="entry name" value="RNaseH_sf"/>
</dbReference>
<evidence type="ECO:0000256" key="2">
    <source>
        <dbReference type="ARBA" id="ARBA00005755"/>
    </source>
</evidence>
<feature type="region of interest" description="Disordered" evidence="13">
    <location>
        <begin position="746"/>
        <end position="771"/>
    </location>
</feature>
<keyword evidence="17" id="KW-1185">Reference proteome</keyword>
<dbReference type="GO" id="GO:0003887">
    <property type="term" value="F:DNA-directed DNA polymerase activity"/>
    <property type="evidence" value="ECO:0007669"/>
    <property type="project" value="UniProtKB-KW"/>
</dbReference>
<dbReference type="FunFam" id="1.10.132.60:FF:000004">
    <property type="entry name" value="DNA polymerase"/>
    <property type="match status" value="1"/>
</dbReference>